<gene>
    <name evidence="8" type="ORF">MM35RIKEN_11600</name>
</gene>
<evidence type="ECO:0000259" key="7">
    <source>
        <dbReference type="Pfam" id="PF02687"/>
    </source>
</evidence>
<dbReference type="PANTHER" id="PTHR46795">
    <property type="entry name" value="ABC TRANSPORTER PERMEASE-RELATED-RELATED"/>
    <property type="match status" value="1"/>
</dbReference>
<feature type="transmembrane region" description="Helical" evidence="6">
    <location>
        <begin position="622"/>
        <end position="644"/>
    </location>
</feature>
<dbReference type="EMBL" id="AP023415">
    <property type="protein sequence ID" value="BCK78968.1"/>
    <property type="molecule type" value="Genomic_DNA"/>
</dbReference>
<keyword evidence="5 6" id="KW-0472">Membrane</keyword>
<keyword evidence="3 6" id="KW-0812">Transmembrane</keyword>
<protein>
    <submittedName>
        <fullName evidence="8">ABC transporter permease</fullName>
    </submittedName>
</protein>
<dbReference type="Pfam" id="PF02687">
    <property type="entry name" value="FtsX"/>
    <property type="match status" value="1"/>
</dbReference>
<dbReference type="InterPro" id="IPR052536">
    <property type="entry name" value="ABC-4_Integral_Memb_Prot"/>
</dbReference>
<feature type="transmembrane region" description="Helical" evidence="6">
    <location>
        <begin position="59"/>
        <end position="78"/>
    </location>
</feature>
<feature type="transmembrane region" description="Helical" evidence="6">
    <location>
        <begin position="285"/>
        <end position="310"/>
    </location>
</feature>
<dbReference type="GO" id="GO:0055085">
    <property type="term" value="P:transmembrane transport"/>
    <property type="evidence" value="ECO:0007669"/>
    <property type="project" value="UniProtKB-UniRule"/>
</dbReference>
<dbReference type="RefSeq" id="WP_212820085.1">
    <property type="nucleotide sequence ID" value="NZ_AP023415.1"/>
</dbReference>
<feature type="transmembrane region" description="Helical" evidence="6">
    <location>
        <begin position="230"/>
        <end position="255"/>
    </location>
</feature>
<evidence type="ECO:0000256" key="1">
    <source>
        <dbReference type="ARBA" id="ARBA00004651"/>
    </source>
</evidence>
<sequence>MKRGFFLKLARSNISKNRRFFLPRILSEAGLLCVFYIVFTLRTDERILQLRGGQYIEVFMSIGVAVMMLLSVILLFYINSFLMKQRKREFGVYNILGLEKRHICRVLFHETALSSLASVVLGLALGTLFYKLCSLLICQLLNAEIVLGFYFINARSLALSGAFFLVLDVVAYGVNCVTIARLKPVEMLSSANVGEREPKVKWPLLVLGLLALGGGYYISLTTQNPLKAIVLFFVAVILVIIGTYFLFVAGSIFVLKALKKNRRFYYNKKHMPAVSGLLYRMKQNAVGLASIAILATGVLVMISTTVSLYAGAEETVKRNYPQDYYLSARYMQWSDEGVLLHSEDMPRETLLRAVEQGAGKNGLTIKEMDFQEYLTVSYKNENGVLYCRQADGNAADSLKGLSVMTYITQEMYRSLGGEELNLAEDEIAVCPMDIRQRGLDRTEITIEGDSYQVKTVLPEFPIRSGMEELSTNCYGVVVADESVLAHLYDQQKQVYGNAASDYTRRIAASFAGRGANGDVGEKLERDVKAYLKEAAFPQQQEPGESLIITGNTVWGARESVTAMCGALLFLGIILGLVCLFATVLIVYYKQISEGYEDRARFQIMQKVGMSRREVKSTINSQVLLVFFLPLVVAGMHLAFAFPILEKVLHILLLSSTSLFVVCSLVTFGVFAAVYTLIYMATARTYYKIVR</sequence>
<evidence type="ECO:0000256" key="6">
    <source>
        <dbReference type="PIRNR" id="PIRNR018968"/>
    </source>
</evidence>
<feature type="transmembrane region" description="Helical" evidence="6">
    <location>
        <begin position="21"/>
        <end position="39"/>
    </location>
</feature>
<dbReference type="Proteomes" id="UP000681343">
    <property type="component" value="Chromosome"/>
</dbReference>
<evidence type="ECO:0000256" key="5">
    <source>
        <dbReference type="ARBA" id="ARBA00023136"/>
    </source>
</evidence>
<feature type="transmembrane region" description="Helical" evidence="6">
    <location>
        <begin position="650"/>
        <end position="677"/>
    </location>
</feature>
<dbReference type="AlphaFoldDB" id="A0A810PQJ5"/>
<keyword evidence="6" id="KW-0813">Transport</keyword>
<name>A0A810PQJ5_9FIRM</name>
<dbReference type="KEGG" id="vfa:MM35RIKEN_11600"/>
<feature type="domain" description="ABC3 transporter permease C-terminal" evidence="7">
    <location>
        <begin position="63"/>
        <end position="171"/>
    </location>
</feature>
<dbReference type="GO" id="GO:0005886">
    <property type="term" value="C:plasma membrane"/>
    <property type="evidence" value="ECO:0007669"/>
    <property type="project" value="UniProtKB-SubCell"/>
</dbReference>
<evidence type="ECO:0000256" key="3">
    <source>
        <dbReference type="ARBA" id="ARBA00022692"/>
    </source>
</evidence>
<evidence type="ECO:0000256" key="4">
    <source>
        <dbReference type="ARBA" id="ARBA00022989"/>
    </source>
</evidence>
<dbReference type="PANTHER" id="PTHR46795:SF3">
    <property type="entry name" value="ABC TRANSPORTER PERMEASE"/>
    <property type="match status" value="1"/>
</dbReference>
<keyword evidence="9" id="KW-1185">Reference proteome</keyword>
<feature type="transmembrane region" description="Helical" evidence="6">
    <location>
        <begin position="566"/>
        <end position="588"/>
    </location>
</feature>
<evidence type="ECO:0000313" key="9">
    <source>
        <dbReference type="Proteomes" id="UP000681343"/>
    </source>
</evidence>
<evidence type="ECO:0000256" key="2">
    <source>
        <dbReference type="ARBA" id="ARBA00022475"/>
    </source>
</evidence>
<keyword evidence="4 6" id="KW-1133">Transmembrane helix</keyword>
<keyword evidence="2 6" id="KW-1003">Cell membrane</keyword>
<dbReference type="InterPro" id="IPR027022">
    <property type="entry name" value="ABC_permease_BceB-typ"/>
</dbReference>
<dbReference type="PIRSF" id="PIRSF018968">
    <property type="entry name" value="ABC_permease_BceB"/>
    <property type="match status" value="1"/>
</dbReference>
<reference evidence="8" key="1">
    <citation type="submission" date="2020-09" db="EMBL/GenBank/DDBJ databases">
        <title>New species isolated from human feces.</title>
        <authorList>
            <person name="Kitahara M."/>
            <person name="Shigeno Y."/>
            <person name="Shime M."/>
            <person name="Matsumoto Y."/>
            <person name="Nakamura S."/>
            <person name="Motooka D."/>
            <person name="Fukuoka S."/>
            <person name="Nishikawa H."/>
            <person name="Benno Y."/>
        </authorList>
    </citation>
    <scope>NUCLEOTIDE SEQUENCE</scope>
    <source>
        <strain evidence="8">MM35</strain>
    </source>
</reference>
<accession>A0A810PQJ5</accession>
<proteinExistence type="inferred from homology"/>
<feature type="transmembrane region" description="Helical" evidence="6">
    <location>
        <begin position="200"/>
        <end position="218"/>
    </location>
</feature>
<organism evidence="8 9">
    <name type="scientific">Vescimonas fastidiosa</name>
    <dbReference type="NCBI Taxonomy" id="2714353"/>
    <lineage>
        <taxon>Bacteria</taxon>
        <taxon>Bacillati</taxon>
        <taxon>Bacillota</taxon>
        <taxon>Clostridia</taxon>
        <taxon>Eubacteriales</taxon>
        <taxon>Oscillospiraceae</taxon>
        <taxon>Vescimonas</taxon>
    </lineage>
</organism>
<comment type="subcellular location">
    <subcellularLocation>
        <location evidence="1 6">Cell membrane</location>
        <topology evidence="1 6">Multi-pass membrane protein</topology>
    </subcellularLocation>
</comment>
<comment type="similarity">
    <text evidence="6">Belongs to the ABC-4 integral membrane protein family.</text>
</comment>
<evidence type="ECO:0000313" key="8">
    <source>
        <dbReference type="EMBL" id="BCK78968.1"/>
    </source>
</evidence>
<feature type="transmembrane region" description="Helical" evidence="6">
    <location>
        <begin position="158"/>
        <end position="180"/>
    </location>
</feature>
<dbReference type="InterPro" id="IPR003838">
    <property type="entry name" value="ABC3_permease_C"/>
</dbReference>